<proteinExistence type="inferred from homology"/>
<feature type="domain" description="CoA carboxyltransferase C-terminal" evidence="3">
    <location>
        <begin position="289"/>
        <end position="528"/>
    </location>
</feature>
<dbReference type="GO" id="GO:0009317">
    <property type="term" value="C:acetyl-CoA carboxylase complex"/>
    <property type="evidence" value="ECO:0007669"/>
    <property type="project" value="TreeGrafter"/>
</dbReference>
<dbReference type="FunFam" id="3.90.226.10:FF:000016">
    <property type="entry name" value="Propionyl-CoA carboxylase, beta subunit"/>
    <property type="match status" value="1"/>
</dbReference>
<dbReference type="InterPro" id="IPR034733">
    <property type="entry name" value="AcCoA_carboxyl_beta"/>
</dbReference>
<organism evidence="4 5">
    <name type="scientific">Corynebacterium vitaeruminis DSM 20294</name>
    <dbReference type="NCBI Taxonomy" id="1224164"/>
    <lineage>
        <taxon>Bacteria</taxon>
        <taxon>Bacillati</taxon>
        <taxon>Actinomycetota</taxon>
        <taxon>Actinomycetes</taxon>
        <taxon>Mycobacteriales</taxon>
        <taxon>Corynebacteriaceae</taxon>
        <taxon>Corynebacterium</taxon>
    </lineage>
</organism>
<dbReference type="GO" id="GO:0004658">
    <property type="term" value="F:propionyl-CoA carboxylase activity"/>
    <property type="evidence" value="ECO:0007669"/>
    <property type="project" value="UniProtKB-ARBA"/>
</dbReference>
<evidence type="ECO:0000313" key="4">
    <source>
        <dbReference type="EMBL" id="AHI21980.1"/>
    </source>
</evidence>
<dbReference type="PROSITE" id="PS50989">
    <property type="entry name" value="COA_CT_CTER"/>
    <property type="match status" value="1"/>
</dbReference>
<dbReference type="Gene3D" id="3.90.226.10">
    <property type="entry name" value="2-enoyl-CoA Hydratase, Chain A, domain 1"/>
    <property type="match status" value="2"/>
</dbReference>
<dbReference type="STRING" id="1224164.B843_02945"/>
<evidence type="ECO:0000313" key="5">
    <source>
        <dbReference type="Proteomes" id="UP000019222"/>
    </source>
</evidence>
<dbReference type="InterPro" id="IPR029045">
    <property type="entry name" value="ClpP/crotonase-like_dom_sf"/>
</dbReference>
<dbReference type="SUPFAM" id="SSF52096">
    <property type="entry name" value="ClpP/crotonase"/>
    <property type="match status" value="2"/>
</dbReference>
<protein>
    <recommendedName>
        <fullName evidence="6">Acyl-CoA carboxylase subunit beta</fullName>
    </recommendedName>
</protein>
<dbReference type="Proteomes" id="UP000019222">
    <property type="component" value="Chromosome"/>
</dbReference>
<keyword evidence="5" id="KW-1185">Reference proteome</keyword>
<dbReference type="RefSeq" id="WP_025252034.1">
    <property type="nucleotide sequence ID" value="NZ_CP004353.1"/>
</dbReference>
<evidence type="ECO:0000256" key="1">
    <source>
        <dbReference type="ARBA" id="ARBA00006102"/>
    </source>
</evidence>
<dbReference type="KEGG" id="cvt:B843_02945"/>
<dbReference type="InterPro" id="IPR051047">
    <property type="entry name" value="AccD/PCCB"/>
</dbReference>
<reference evidence="4 5" key="1">
    <citation type="submission" date="2013-02" db="EMBL/GenBank/DDBJ databases">
        <title>The complete genome sequence of Corynebacterium vitaeruminis DSM 20294.</title>
        <authorList>
            <person name="Ruckert C."/>
            <person name="Albersmeier A."/>
            <person name="Kalinowski J."/>
        </authorList>
    </citation>
    <scope>NUCLEOTIDE SEQUENCE [LARGE SCALE GENOMIC DNA]</scope>
    <source>
        <strain evidence="5">ATCC 10234</strain>
    </source>
</reference>
<evidence type="ECO:0000259" key="3">
    <source>
        <dbReference type="PROSITE" id="PS50989"/>
    </source>
</evidence>
<dbReference type="FunFam" id="3.90.226.10:FF:000017">
    <property type="entry name" value="Propionyl-CoA carboxylase subunit beta 5"/>
    <property type="match status" value="1"/>
</dbReference>
<dbReference type="HOGENOM" id="CLU_018822_6_2_11"/>
<name>W5XZB2_9CORY</name>
<dbReference type="GO" id="GO:0015977">
    <property type="term" value="P:carbon fixation"/>
    <property type="evidence" value="ECO:0007669"/>
    <property type="project" value="UniProtKB-ARBA"/>
</dbReference>
<gene>
    <name evidence="4" type="ORF">B843_02945</name>
</gene>
<dbReference type="InterPro" id="IPR011763">
    <property type="entry name" value="COA_CT_C"/>
</dbReference>
<evidence type="ECO:0000259" key="2">
    <source>
        <dbReference type="PROSITE" id="PS50980"/>
    </source>
</evidence>
<dbReference type="PROSITE" id="PS50980">
    <property type="entry name" value="COA_CT_NTER"/>
    <property type="match status" value="1"/>
</dbReference>
<accession>W5XZB2</accession>
<dbReference type="PATRIC" id="fig|1224164.3.peg.583"/>
<dbReference type="EMBL" id="CP004353">
    <property type="protein sequence ID" value="AHI21980.1"/>
    <property type="molecule type" value="Genomic_DNA"/>
</dbReference>
<dbReference type="PANTHER" id="PTHR43842">
    <property type="entry name" value="PROPIONYL-COA CARBOXYLASE BETA CHAIN"/>
    <property type="match status" value="1"/>
</dbReference>
<dbReference type="eggNOG" id="COG4799">
    <property type="taxonomic scope" value="Bacteria"/>
</dbReference>
<evidence type="ECO:0008006" key="6">
    <source>
        <dbReference type="Google" id="ProtNLM"/>
    </source>
</evidence>
<dbReference type="InterPro" id="IPR011762">
    <property type="entry name" value="COA_CT_N"/>
</dbReference>
<dbReference type="PANTHER" id="PTHR43842:SF2">
    <property type="entry name" value="PROPIONYL-COA CARBOXYLASE BETA CHAIN, MITOCHONDRIAL"/>
    <property type="match status" value="1"/>
</dbReference>
<dbReference type="AlphaFoldDB" id="W5XZB2"/>
<feature type="domain" description="CoA carboxyltransferase N-terminal" evidence="2">
    <location>
        <begin position="19"/>
        <end position="275"/>
    </location>
</feature>
<dbReference type="Pfam" id="PF01039">
    <property type="entry name" value="Carboxyl_trans"/>
    <property type="match status" value="1"/>
</dbReference>
<comment type="similarity">
    <text evidence="1">Belongs to the AccD/PCCB family.</text>
</comment>
<dbReference type="GO" id="GO:0003989">
    <property type="term" value="F:acetyl-CoA carboxylase activity"/>
    <property type="evidence" value="ECO:0007669"/>
    <property type="project" value="UniProtKB-ARBA"/>
</dbReference>
<sequence>MTISSPLIDVASLPDVNTTAGKIADLKARRAEATFPMGRTPVKKVQDAGRLTARDRLDYLLDEGSFIETDQFARHRTHAFGMQNKRPATDGIITGWGTIDGREVCIFSQDGTVFGGALGEVYGEKMCKIMELAVTTGRPLIGLYEGAGARIQDGAVSLDLIAQTFYHNINASGVVPQISVIMGACAGGNAYSPALTDFVVMVDKTSRMFVTGPEVIKTVTGEEITQEELGGASIHMATAGNSHYTASSDEDALDFVADLVGFLPSNNRSYAPMTEFDQEDGGIEANLTADDLKLDELIPDSPTIPYDVREVIESLTDDGEYLEIQADRAENVVIAFGRIEGQSIGFVANQPTQLAGCLDIDASEKAARFIRTCDSFNIPIVLLVDVPGFLPGAGQEYGGILRRGAKLLYAYGEATVPKITVTMRKAYGGAYCVMGSKGLGADVNLAWPTAQIAVMGAAGAVGFLHRKELKAAHEKGMSHDDLVELAKSFEREYEDHMLNPYLAAERGLIDAVILPSETRGQIARNLRLLRNKHVNRPARKHGNIPL</sequence>